<proteinExistence type="predicted"/>
<reference evidence="2 3" key="5">
    <citation type="journal article" date="2016" name="MSphere">
        <title>Comparison of the Gene Coding Contents and Other Unusual Features of the GC-Rich and AT-Rich Branch Probosciviruses.</title>
        <authorList>
            <person name="Ling P.D."/>
            <person name="Long S.Y."/>
            <person name="Zong J.C."/>
            <person name="Heaggans S.Y."/>
            <person name="Qin X."/>
            <person name="Hayward G.S."/>
        </authorList>
    </citation>
    <scope>NUCLEOTIDE SEQUENCE [LARGE SCALE GENOMIC DNA]</scope>
    <source>
        <strain evidence="2">North American NAP69</strain>
    </source>
</reference>
<dbReference type="EMBL" id="KT832477">
    <property type="protein sequence ID" value="ALM26035.1"/>
    <property type="molecule type" value="Genomic_DNA"/>
</dbReference>
<evidence type="ECO:0000313" key="2">
    <source>
        <dbReference type="EMBL" id="ALM26035.1"/>
    </source>
</evidence>
<dbReference type="GeneID" id="26196542"/>
<gene>
    <name evidence="2" type="primary">E17</name>
</gene>
<keyword evidence="3" id="KW-1185">Reference proteome</keyword>
<evidence type="ECO:0000313" key="3">
    <source>
        <dbReference type="Proteomes" id="UP000161618"/>
    </source>
</evidence>
<reference evidence="3" key="2">
    <citation type="journal article" date="2011" name="Vet. Microbiol.">
        <title>Detection and evaluation of novel herpesviruses in routine and pathological samples from Asian and African elephants: identification of two new probosciviruses (EEHV5 and EEHV6) and two new gammaherpesviruses (EGHV3B and EGHV5).</title>
        <authorList>
            <person name="Latimer E"/>
            <person name="Zong JC"/>
            <person name="Heaggans SY"/>
            <person name="Richman LK"/>
            <person name="Hayward GS."/>
        </authorList>
    </citation>
    <scope>NUCLEOTIDE SEQUENCE [LARGE SCALE GENOMIC DNA]</scope>
</reference>
<feature type="transmembrane region" description="Helical" evidence="1">
    <location>
        <begin position="20"/>
        <end position="51"/>
    </location>
</feature>
<reference evidence="3" key="1">
    <citation type="journal article" date="2009" name="Vet. Pathol.">
        <title>Clinico-pathologic features of fatal disease attributed to new variants of endotheliotropic herpesviruses in two Asian elephants (Elephas maximus).</title>
        <authorList>
            <person name="Garner M.M."/>
            <person name="Helmick K."/>
            <person name="Ochsenreiter J."/>
            <person name="Richman L.K."/>
            <person name="Latimer E."/>
            <person name="Wise A.G."/>
            <person name="Maes R.K."/>
            <person name="Kiupel M."/>
            <person name="Nordhausen R.W."/>
            <person name="Zong J.C."/>
            <person name="Hayward G.S."/>
        </authorList>
    </citation>
    <scope>NUCLEOTIDE SEQUENCE [LARGE SCALE GENOMIC DNA]</scope>
</reference>
<keyword evidence="1" id="KW-1133">Transmembrane helix</keyword>
<accession>A0A0S1TKU5</accession>
<name>A0A0S1TKU5_9BETA</name>
<keyword evidence="1" id="KW-0472">Membrane</keyword>
<organism evidence="2 3">
    <name type="scientific">Elephant endotheliotropic herpesvirus 4</name>
    <dbReference type="NCBI Taxonomy" id="548914"/>
    <lineage>
        <taxon>Viruses</taxon>
        <taxon>Duplodnaviria</taxon>
        <taxon>Heunggongvirae</taxon>
        <taxon>Peploviricota</taxon>
        <taxon>Herviviricetes</taxon>
        <taxon>Herpesvirales</taxon>
        <taxon>Orthoherpesviridae</taxon>
        <taxon>Betaherpesvirinae</taxon>
        <taxon>Proboscivirus</taxon>
    </lineage>
</organism>
<reference evidence="2 3" key="4">
    <citation type="journal article" date="2016" name="MSphere">
        <title>Complete Genome Sequence of Elephant Endotheliotropic Herpesvirus 4, the First Example of a GC-Rich Branch Proboscivirus.</title>
        <authorList>
            <person name="Ling P.D."/>
            <person name="Long S.Y."/>
            <person name="Fuery A."/>
            <person name="Peng R.S."/>
            <person name="Heaggans S.Y."/>
            <person name="Qin X."/>
            <person name="Worley K.C."/>
            <person name="Dugan S."/>
            <person name="Hayward G.S."/>
        </authorList>
    </citation>
    <scope>NUCLEOTIDE SEQUENCE [LARGE SCALE GENOMIC DNA]</scope>
    <source>
        <strain evidence="2">North American NAP69</strain>
    </source>
</reference>
<reference evidence="3" key="3">
    <citation type="journal article" date="2014" name="J. Virol.">
        <title>Comparative genome analysis of four elephant endotheliotropic herpesviruses, EEHV3, EEHV4, EEHV5, and EEHV6, from cases of hemorrhagic disease or viremia.</title>
        <authorList>
            <person name="Zong JC"/>
            <person name="Latimer EM"/>
            <person name="Long SY"/>
            <person name="Richman LK"/>
            <person name="Heaggans SY"/>
            <person name="Hayward GS."/>
        </authorList>
    </citation>
    <scope>NUCLEOTIDE SEQUENCE [LARGE SCALE GENOMIC DNA]</scope>
</reference>
<dbReference type="RefSeq" id="YP_009179262.1">
    <property type="nucleotide sequence ID" value="NC_028379.1"/>
</dbReference>
<sequence>MDFFNEAAMKLLVEPITVTVVVKFLLGLVTAPFVLILMNFAVYVFGILWLLDRLLKKCGRHNPEVLRIAHLTFRYGYCKLANFLKDCLCGACVCSEYLDWEEIYQEEERSQ</sequence>
<dbReference type="KEGG" id="vg:26196542"/>
<keyword evidence="1" id="KW-0812">Transmembrane</keyword>
<protein>
    <submittedName>
        <fullName evidence="2">Protein E17</fullName>
    </submittedName>
</protein>
<dbReference type="Proteomes" id="UP000161618">
    <property type="component" value="Segment"/>
</dbReference>
<evidence type="ECO:0000256" key="1">
    <source>
        <dbReference type="SAM" id="Phobius"/>
    </source>
</evidence>